<accession>A0ABZ0QBK7</accession>
<dbReference type="RefSeq" id="WP_261892775.1">
    <property type="nucleotide sequence ID" value="NZ_AP024895.1"/>
</dbReference>
<evidence type="ECO:0000313" key="1">
    <source>
        <dbReference type="EMBL" id="WPC72965.1"/>
    </source>
</evidence>
<name>A0ABZ0QBK7_9VIBR</name>
<proteinExistence type="predicted"/>
<dbReference type="EMBL" id="CP138203">
    <property type="protein sequence ID" value="WPC72965.1"/>
    <property type="molecule type" value="Genomic_DNA"/>
</dbReference>
<sequence>MKIKPMIFNSEMVKALLYGKKSVTRRPVSIKDGWALKDNKPTKITSPHPKKGKWGALIRKETFDNKYQHDIVSAPCWIGDLIYVRETFTPDPDADHESWDNHEFTYHEWIGCRLSPQFLPRQLKTERHCLYKADCDLDMVWTPSIHMPRWASRLTLKVTDVRIETLNELRKCEDQIKKEGFENWPQFKHVWESIYGQSNPNDYVWVIEFEVIHQNVDKYLEAINGN</sequence>
<evidence type="ECO:0000313" key="2">
    <source>
        <dbReference type="Proteomes" id="UP001304071"/>
    </source>
</evidence>
<keyword evidence="2" id="KW-1185">Reference proteome</keyword>
<protein>
    <recommendedName>
        <fullName evidence="3">ASCH domain-containing protein</fullName>
    </recommendedName>
</protein>
<dbReference type="Proteomes" id="UP001304071">
    <property type="component" value="Chromosome 1"/>
</dbReference>
<organism evidence="1 2">
    <name type="scientific">Vibrio porteresiae DSM 19223</name>
    <dbReference type="NCBI Taxonomy" id="1123496"/>
    <lineage>
        <taxon>Bacteria</taxon>
        <taxon>Pseudomonadati</taxon>
        <taxon>Pseudomonadota</taxon>
        <taxon>Gammaproteobacteria</taxon>
        <taxon>Vibrionales</taxon>
        <taxon>Vibrionaceae</taxon>
        <taxon>Vibrio</taxon>
    </lineage>
</organism>
<reference evidence="1 2" key="1">
    <citation type="submission" date="2023-11" db="EMBL/GenBank/DDBJ databases">
        <title>Plant-associative lifestyle of Vibrio porteresiae and its evolutionary dynamics.</title>
        <authorList>
            <person name="Rameshkumar N."/>
            <person name="Kirti K."/>
        </authorList>
    </citation>
    <scope>NUCLEOTIDE SEQUENCE [LARGE SCALE GENOMIC DNA]</scope>
    <source>
        <strain evidence="1 2">MSSRF30</strain>
    </source>
</reference>
<gene>
    <name evidence="1" type="ORF">R8Z52_12605</name>
</gene>
<evidence type="ECO:0008006" key="3">
    <source>
        <dbReference type="Google" id="ProtNLM"/>
    </source>
</evidence>